<reference evidence="2" key="1">
    <citation type="submission" date="2021-03" db="EMBL/GenBank/DDBJ databases">
        <authorList>
            <person name="Palmer J.M."/>
        </authorList>
    </citation>
    <scope>NUCLEOTIDE SEQUENCE</scope>
    <source>
        <strain evidence="2">ARV_011</strain>
    </source>
</reference>
<evidence type="ECO:0000313" key="3">
    <source>
        <dbReference type="Proteomes" id="UP000790833"/>
    </source>
</evidence>
<evidence type="ECO:0000256" key="1">
    <source>
        <dbReference type="SAM" id="Coils"/>
    </source>
</evidence>
<dbReference type="AlphaFoldDB" id="A0A9P8AJ06"/>
<organism evidence="2 3">
    <name type="scientific">Scheffersomyces spartinae</name>
    <dbReference type="NCBI Taxonomy" id="45513"/>
    <lineage>
        <taxon>Eukaryota</taxon>
        <taxon>Fungi</taxon>
        <taxon>Dikarya</taxon>
        <taxon>Ascomycota</taxon>
        <taxon>Saccharomycotina</taxon>
        <taxon>Pichiomycetes</taxon>
        <taxon>Debaryomycetaceae</taxon>
        <taxon>Scheffersomyces</taxon>
    </lineage>
</organism>
<dbReference type="GeneID" id="66118382"/>
<keyword evidence="3" id="KW-1185">Reference proteome</keyword>
<keyword evidence="1" id="KW-0175">Coiled coil</keyword>
<dbReference type="Gene3D" id="6.10.280.230">
    <property type="match status" value="1"/>
</dbReference>
<dbReference type="EMBL" id="JAHMUF010000008">
    <property type="protein sequence ID" value="KAG7194281.1"/>
    <property type="molecule type" value="Genomic_DNA"/>
</dbReference>
<accession>A0A9P8AJ06</accession>
<dbReference type="Proteomes" id="UP000790833">
    <property type="component" value="Unassembled WGS sequence"/>
</dbReference>
<dbReference type="OrthoDB" id="5407351at2759"/>
<protein>
    <submittedName>
        <fullName evidence="2">Peroxisomal membrane protein</fullName>
    </submittedName>
</protein>
<name>A0A9P8AJ06_9ASCO</name>
<dbReference type="RefSeq" id="XP_043049828.1">
    <property type="nucleotide sequence ID" value="XM_043195655.1"/>
</dbReference>
<gene>
    <name evidence="2" type="primary">PEX20</name>
    <name evidence="2" type="ORF">KQ657_005008</name>
</gene>
<feature type="coiled-coil region" evidence="1">
    <location>
        <begin position="202"/>
        <end position="229"/>
    </location>
</feature>
<evidence type="ECO:0000313" key="2">
    <source>
        <dbReference type="EMBL" id="KAG7194281.1"/>
    </source>
</evidence>
<comment type="caution">
    <text evidence="2">The sequence shown here is derived from an EMBL/GenBank/DDBJ whole genome shotgun (WGS) entry which is preliminary data.</text>
</comment>
<sequence>MEASCGPTNALNKLSQYSQRDNSLQNDVLRQPQHNPTAQFKGGQLVDERLNQDFNQFNQTGGSSNFASQFMNSHAPQFQNRNVQAVPQNRAQQFQHQYQPQTGNSNWVLDFSSMSIGDSQRANWNQQFNQNMSQQMQSQTQNQNQMNGVQQRQFMAQRTNGEAFQLNMRTNLSTTMNINNRPMNMNTLSPGFKTEHQEMHEAAFFDNQFNELEKELQETTEQQEIFDDSEKEKFAETARRVKSSMLHGGSLQLEETSQKFQNSNFLKLMNSIGNRQVELEGDKLVEKEGQSSQINVEPQDARVSMVPMADGKEIDYHKPLHPFPDVTEEKRQNLREEHINHLPDPLAHLKEGDLADFKSPLEAAKIVSGNQVKTSDWMDDDLWLDQTGPASQRSQIMTDEWQEMFDDYRHDDH</sequence>
<proteinExistence type="predicted"/>